<accession>A0A9D1JTX5</accession>
<dbReference type="PANTHER" id="PTHR24220">
    <property type="entry name" value="IMPORT ATP-BINDING PROTEIN"/>
    <property type="match status" value="1"/>
</dbReference>
<feature type="domain" description="ABC transporter" evidence="4">
    <location>
        <begin position="6"/>
        <end position="235"/>
    </location>
</feature>
<keyword evidence="1" id="KW-0813">Transport</keyword>
<dbReference type="Proteomes" id="UP000886741">
    <property type="component" value="Unassembled WGS sequence"/>
</dbReference>
<proteinExistence type="predicted"/>
<dbReference type="PROSITE" id="PS00211">
    <property type="entry name" value="ABC_TRANSPORTER_1"/>
    <property type="match status" value="1"/>
</dbReference>
<dbReference type="InterPro" id="IPR015854">
    <property type="entry name" value="ABC_transpr_LolD-like"/>
</dbReference>
<dbReference type="EMBL" id="DVJJ01000171">
    <property type="protein sequence ID" value="HIS65875.1"/>
    <property type="molecule type" value="Genomic_DNA"/>
</dbReference>
<evidence type="ECO:0000313" key="5">
    <source>
        <dbReference type="EMBL" id="HIS65875.1"/>
    </source>
</evidence>
<organism evidence="5 6">
    <name type="scientific">Candidatus Avoscillospira avistercoris</name>
    <dbReference type="NCBI Taxonomy" id="2840707"/>
    <lineage>
        <taxon>Bacteria</taxon>
        <taxon>Bacillati</taxon>
        <taxon>Bacillota</taxon>
        <taxon>Clostridia</taxon>
        <taxon>Eubacteriales</taxon>
        <taxon>Oscillospiraceae</taxon>
        <taxon>Oscillospiraceae incertae sedis</taxon>
        <taxon>Candidatus Avoscillospira</taxon>
    </lineage>
</organism>
<dbReference type="GO" id="GO:0016887">
    <property type="term" value="F:ATP hydrolysis activity"/>
    <property type="evidence" value="ECO:0007669"/>
    <property type="project" value="InterPro"/>
</dbReference>
<dbReference type="GO" id="GO:0005524">
    <property type="term" value="F:ATP binding"/>
    <property type="evidence" value="ECO:0007669"/>
    <property type="project" value="UniProtKB-KW"/>
</dbReference>
<dbReference type="GO" id="GO:0005886">
    <property type="term" value="C:plasma membrane"/>
    <property type="evidence" value="ECO:0007669"/>
    <property type="project" value="TreeGrafter"/>
</dbReference>
<dbReference type="CDD" id="cd03255">
    <property type="entry name" value="ABC_MJ0796_LolCDE_FtsE"/>
    <property type="match status" value="1"/>
</dbReference>
<protein>
    <submittedName>
        <fullName evidence="5">ABC transporter ATP-binding protein</fullName>
    </submittedName>
</protein>
<dbReference type="Gene3D" id="3.40.50.300">
    <property type="entry name" value="P-loop containing nucleotide triphosphate hydrolases"/>
    <property type="match status" value="1"/>
</dbReference>
<evidence type="ECO:0000256" key="2">
    <source>
        <dbReference type="ARBA" id="ARBA00022741"/>
    </source>
</evidence>
<dbReference type="InterPro" id="IPR027417">
    <property type="entry name" value="P-loop_NTPase"/>
</dbReference>
<dbReference type="InterPro" id="IPR017871">
    <property type="entry name" value="ABC_transporter-like_CS"/>
</dbReference>
<dbReference type="SMART" id="SM00382">
    <property type="entry name" value="AAA"/>
    <property type="match status" value="1"/>
</dbReference>
<dbReference type="SUPFAM" id="SSF52540">
    <property type="entry name" value="P-loop containing nucleoside triphosphate hydrolases"/>
    <property type="match status" value="1"/>
</dbReference>
<evidence type="ECO:0000313" key="6">
    <source>
        <dbReference type="Proteomes" id="UP000886741"/>
    </source>
</evidence>
<comment type="caution">
    <text evidence="5">The sequence shown here is derived from an EMBL/GenBank/DDBJ whole genome shotgun (WGS) entry which is preliminary data.</text>
</comment>
<evidence type="ECO:0000256" key="1">
    <source>
        <dbReference type="ARBA" id="ARBA00022448"/>
    </source>
</evidence>
<dbReference type="GO" id="GO:0098796">
    <property type="term" value="C:membrane protein complex"/>
    <property type="evidence" value="ECO:0007669"/>
    <property type="project" value="UniProtKB-ARBA"/>
</dbReference>
<dbReference type="AlphaFoldDB" id="A0A9D1JTX5"/>
<dbReference type="InterPro" id="IPR017911">
    <property type="entry name" value="MacB-like_ATP-bd"/>
</dbReference>
<dbReference type="GO" id="GO:0022857">
    <property type="term" value="F:transmembrane transporter activity"/>
    <property type="evidence" value="ECO:0007669"/>
    <property type="project" value="TreeGrafter"/>
</dbReference>
<dbReference type="Pfam" id="PF00005">
    <property type="entry name" value="ABC_tran"/>
    <property type="match status" value="1"/>
</dbReference>
<gene>
    <name evidence="5" type="ORF">IAA83_11020</name>
</gene>
<reference evidence="5" key="2">
    <citation type="journal article" date="2021" name="PeerJ">
        <title>Extensive microbial diversity within the chicken gut microbiome revealed by metagenomics and culture.</title>
        <authorList>
            <person name="Gilroy R."/>
            <person name="Ravi A."/>
            <person name="Getino M."/>
            <person name="Pursley I."/>
            <person name="Horton D.L."/>
            <person name="Alikhan N.F."/>
            <person name="Baker D."/>
            <person name="Gharbi K."/>
            <person name="Hall N."/>
            <person name="Watson M."/>
            <person name="Adriaenssens E.M."/>
            <person name="Foster-Nyarko E."/>
            <person name="Jarju S."/>
            <person name="Secka A."/>
            <person name="Antonio M."/>
            <person name="Oren A."/>
            <person name="Chaudhuri R.R."/>
            <person name="La Ragione R."/>
            <person name="Hildebrand F."/>
            <person name="Pallen M.J."/>
        </authorList>
    </citation>
    <scope>NUCLEOTIDE SEQUENCE</scope>
    <source>
        <strain evidence="5">ChiBcec16-1751</strain>
    </source>
</reference>
<reference evidence="5" key="1">
    <citation type="submission" date="2020-10" db="EMBL/GenBank/DDBJ databases">
        <authorList>
            <person name="Gilroy R."/>
        </authorList>
    </citation>
    <scope>NUCLEOTIDE SEQUENCE</scope>
    <source>
        <strain evidence="5">ChiBcec16-1751</strain>
    </source>
</reference>
<dbReference type="InterPro" id="IPR003593">
    <property type="entry name" value="AAA+_ATPase"/>
</dbReference>
<dbReference type="PANTHER" id="PTHR24220:SF86">
    <property type="entry name" value="ABC TRANSPORTER ABCH.1"/>
    <property type="match status" value="1"/>
</dbReference>
<dbReference type="PROSITE" id="PS50893">
    <property type="entry name" value="ABC_TRANSPORTER_2"/>
    <property type="match status" value="1"/>
</dbReference>
<keyword evidence="3 5" id="KW-0067">ATP-binding</keyword>
<sequence length="235" mass="26108">METKLIDVQEVYKIYNEDEENEVRALDGVSLEIGRGEFVAIVGASGSGKSTLMNILGCLDVPTYGEYYLDGHDVTTLTDQELSRIRNREIGFIFQGYNLIPGLNAVENVELPLIYQGVRGDKRRDIAMEALERVGLEDRYDRRPSQLSGGQQQRIAVARAIATQAPIIMADEPTGALDSKTGEHVLQILHDLNKQVGTTIILITHDIKIAKTARRIVQISDGNILQDCPREEAVF</sequence>
<dbReference type="FunFam" id="3.40.50.300:FF:000032">
    <property type="entry name" value="Export ABC transporter ATP-binding protein"/>
    <property type="match status" value="1"/>
</dbReference>
<evidence type="ECO:0000256" key="3">
    <source>
        <dbReference type="ARBA" id="ARBA00022840"/>
    </source>
</evidence>
<dbReference type="InterPro" id="IPR003439">
    <property type="entry name" value="ABC_transporter-like_ATP-bd"/>
</dbReference>
<name>A0A9D1JTX5_9FIRM</name>
<evidence type="ECO:0000259" key="4">
    <source>
        <dbReference type="PROSITE" id="PS50893"/>
    </source>
</evidence>
<keyword evidence="2" id="KW-0547">Nucleotide-binding</keyword>